<sequence length="140" mass="16293">MRYLSFIFLIIFVYSCKNSKAEIETDANLETLILNQGKAWLVNHETHVGITKMDSLITNFDTLKDENYKHLGESLSKQTSFIIKNCSMTGTAHDQLHVVLVPMLEEISILREIDDITIKKAALLRLQIYIEKYFEYFKNE</sequence>
<dbReference type="EMBL" id="JAODOP010000004">
    <property type="protein sequence ID" value="MEF3834260.1"/>
    <property type="molecule type" value="Genomic_DNA"/>
</dbReference>
<protein>
    <submittedName>
        <fullName evidence="1">Uncharacterized protein</fullName>
    </submittedName>
</protein>
<name>A0ABU7XU57_9FLAO</name>
<evidence type="ECO:0000313" key="2">
    <source>
        <dbReference type="Proteomes" id="UP001337305"/>
    </source>
</evidence>
<proteinExistence type="predicted"/>
<gene>
    <name evidence="1" type="ORF">N1F79_14070</name>
</gene>
<evidence type="ECO:0000313" key="1">
    <source>
        <dbReference type="EMBL" id="MEF3834260.1"/>
    </source>
</evidence>
<comment type="caution">
    <text evidence="1">The sequence shown here is derived from an EMBL/GenBank/DDBJ whole genome shotgun (WGS) entry which is preliminary data.</text>
</comment>
<accession>A0ABU7XU57</accession>
<dbReference type="PROSITE" id="PS51257">
    <property type="entry name" value="PROKAR_LIPOPROTEIN"/>
    <property type="match status" value="1"/>
</dbReference>
<dbReference type="RefSeq" id="WP_303306592.1">
    <property type="nucleotide sequence ID" value="NZ_JAODOP010000004.1"/>
</dbReference>
<reference evidence="1 2" key="1">
    <citation type="submission" date="2022-09" db="EMBL/GenBank/DDBJ databases">
        <title>Genome sequencing of Flavivirga sp. MEBiC05379.</title>
        <authorList>
            <person name="Oh H.-M."/>
            <person name="Kwon K.K."/>
            <person name="Park M.J."/>
            <person name="Yang S.-H."/>
        </authorList>
    </citation>
    <scope>NUCLEOTIDE SEQUENCE [LARGE SCALE GENOMIC DNA]</scope>
    <source>
        <strain evidence="1 2">MEBiC05379</strain>
    </source>
</reference>
<dbReference type="Proteomes" id="UP001337305">
    <property type="component" value="Unassembled WGS sequence"/>
</dbReference>
<organism evidence="1 2">
    <name type="scientific">Flavivirga spongiicola</name>
    <dbReference type="NCBI Taxonomy" id="421621"/>
    <lineage>
        <taxon>Bacteria</taxon>
        <taxon>Pseudomonadati</taxon>
        <taxon>Bacteroidota</taxon>
        <taxon>Flavobacteriia</taxon>
        <taxon>Flavobacteriales</taxon>
        <taxon>Flavobacteriaceae</taxon>
        <taxon>Flavivirga</taxon>
    </lineage>
</organism>
<keyword evidence="2" id="KW-1185">Reference proteome</keyword>